<dbReference type="AlphaFoldDB" id="F1DTH7"/>
<dbReference type="GO" id="GO:0005743">
    <property type="term" value="C:mitochondrial inner membrane"/>
    <property type="evidence" value="ECO:0007669"/>
    <property type="project" value="UniProtKB-SubCell"/>
</dbReference>
<evidence type="ECO:0000256" key="3">
    <source>
        <dbReference type="ARBA" id="ARBA00013531"/>
    </source>
</evidence>
<dbReference type="GO" id="GO:0045275">
    <property type="term" value="C:respiratory chain complex III"/>
    <property type="evidence" value="ECO:0007669"/>
    <property type="project" value="InterPro"/>
</dbReference>
<keyword evidence="8 18" id="KW-0479">Metal-binding</keyword>
<evidence type="ECO:0000256" key="16">
    <source>
        <dbReference type="ARBA" id="ARBA00061233"/>
    </source>
</evidence>
<feature type="transmembrane region" description="Helical" evidence="19">
    <location>
        <begin position="230"/>
        <end position="251"/>
    </location>
</feature>
<feature type="domain" description="Cytochrome b/b6 N-terminal region profile" evidence="20">
    <location>
        <begin position="1"/>
        <end position="210"/>
    </location>
</feature>
<dbReference type="InterPro" id="IPR005797">
    <property type="entry name" value="Cyt_b/b6_N"/>
</dbReference>
<dbReference type="PROSITE" id="PS51002">
    <property type="entry name" value="CYTB_NTER"/>
    <property type="match status" value="1"/>
</dbReference>
<keyword evidence="10 19" id="KW-0249">Electron transport</keyword>
<dbReference type="SUPFAM" id="SSF81342">
    <property type="entry name" value="Transmembrane di-heme cytochromes"/>
    <property type="match status" value="1"/>
</dbReference>
<name>F1DTH7_PICPC</name>
<evidence type="ECO:0000256" key="12">
    <source>
        <dbReference type="ARBA" id="ARBA00023004"/>
    </source>
</evidence>
<dbReference type="GO" id="GO:0016491">
    <property type="term" value="F:oxidoreductase activity"/>
    <property type="evidence" value="ECO:0007669"/>
    <property type="project" value="UniProtKB-UniRule"/>
</dbReference>
<dbReference type="SUPFAM" id="SSF81648">
    <property type="entry name" value="a domain/subunit of cytochrome bc1 complex (Ubiquinol-cytochrome c reductase)"/>
    <property type="match status" value="1"/>
</dbReference>
<feature type="domain" description="Cytochrome b/b6 C-terminal region profile" evidence="21">
    <location>
        <begin position="211"/>
        <end position="380"/>
    </location>
</feature>
<evidence type="ECO:0000256" key="15">
    <source>
        <dbReference type="ARBA" id="ARBA00023136"/>
    </source>
</evidence>
<evidence type="ECO:0000256" key="17">
    <source>
        <dbReference type="PIRSR" id="PIRSR038885-1"/>
    </source>
</evidence>
<evidence type="ECO:0000259" key="21">
    <source>
        <dbReference type="PROSITE" id="PS51003"/>
    </source>
</evidence>
<evidence type="ECO:0000256" key="5">
    <source>
        <dbReference type="ARBA" id="ARBA00022617"/>
    </source>
</evidence>
<sequence length="380" mass="42500">MALNLRKNHPLLKIVNDSLIDLPTPSNISAWWNFGSLLGICLITQIITGLLLAMHYTADTSLAFASVSHMCRNVQFGWLIRNLHANGASFFFICIYLHIGRGFYYGSYLNKETWNIGVILLLTLMATAFVGYVLPWGQMSFWGATVITNLFSAIPYIGQTLVEWLWGGFSVDNPTLTRFFAFHLMLPFVIAGLTLVHLTFLHETGSNNPLGIPSDCDKIPFHPYYSIKDLLGFALMLVLLATMALFSPNLLGDPENFTPANPLATPPHIKPEWYFLFAYAILRSIPNKLGGVLALAASVLILFLIPLLHVSKQRSMTFRPLSQILFWALVTDLLILTWIGSQPVEHPFIIIGQLASFAYFTIILILFPLVSALENKLLNL</sequence>
<reference evidence="22" key="1">
    <citation type="submission" date="2011-01" db="EMBL/GenBank/DDBJ databases">
        <title>Characterization of the complete mitogenome of Pica pica.</title>
        <authorList>
            <person name="Kan X.-Z."/>
            <person name="Chen L."/>
        </authorList>
    </citation>
    <scope>NUCLEOTIDE SEQUENCE</scope>
</reference>
<keyword evidence="6 19" id="KW-0679">Respiratory chain</keyword>
<evidence type="ECO:0000256" key="10">
    <source>
        <dbReference type="ARBA" id="ARBA00022982"/>
    </source>
</evidence>
<dbReference type="EMBL" id="HQ915867">
    <property type="protein sequence ID" value="ADY15552.1"/>
    <property type="molecule type" value="Genomic_DNA"/>
</dbReference>
<feature type="transmembrane region" description="Helical" evidence="19">
    <location>
        <begin position="31"/>
        <end position="57"/>
    </location>
</feature>
<keyword evidence="4 19" id="KW-0813">Transport</keyword>
<dbReference type="Pfam" id="PF00032">
    <property type="entry name" value="Cytochrom_B_C"/>
    <property type="match status" value="1"/>
</dbReference>
<dbReference type="InterPro" id="IPR005798">
    <property type="entry name" value="Cyt_b/b6_C"/>
</dbReference>
<keyword evidence="14 19" id="KW-0496">Mitochondrion</keyword>
<accession>F1DTH7</accession>
<dbReference type="InterPro" id="IPR030689">
    <property type="entry name" value="Cytochrome_b"/>
</dbReference>
<evidence type="ECO:0000256" key="6">
    <source>
        <dbReference type="ARBA" id="ARBA00022660"/>
    </source>
</evidence>
<keyword evidence="5 18" id="KW-0349">Heme</keyword>
<dbReference type="InterPro" id="IPR027387">
    <property type="entry name" value="Cytb/b6-like_sf"/>
</dbReference>
<evidence type="ECO:0000256" key="1">
    <source>
        <dbReference type="ARBA" id="ARBA00002566"/>
    </source>
</evidence>
<evidence type="ECO:0000259" key="20">
    <source>
        <dbReference type="PROSITE" id="PS51002"/>
    </source>
</evidence>
<dbReference type="CTD" id="4519"/>
<dbReference type="Gene3D" id="1.20.810.10">
    <property type="entry name" value="Cytochrome Bc1 Complex, Chain C"/>
    <property type="match status" value="1"/>
</dbReference>
<feature type="binding site" description="axial binding residue" evidence="18">
    <location>
        <position position="197"/>
    </location>
    <ligand>
        <name>heme b</name>
        <dbReference type="ChEBI" id="CHEBI:60344"/>
        <label>b566</label>
    </ligand>
    <ligandPart>
        <name>Fe</name>
        <dbReference type="ChEBI" id="CHEBI:18248"/>
    </ligandPart>
</feature>
<dbReference type="CDD" id="cd00290">
    <property type="entry name" value="cytochrome_b_C"/>
    <property type="match status" value="1"/>
</dbReference>
<dbReference type="PANTHER" id="PTHR19271:SF16">
    <property type="entry name" value="CYTOCHROME B"/>
    <property type="match status" value="1"/>
</dbReference>
<feature type="binding site" description="axial binding residue" evidence="18">
    <location>
        <position position="183"/>
    </location>
    <ligand>
        <name>heme b</name>
        <dbReference type="ChEBI" id="CHEBI:60344"/>
        <label>b562</label>
    </ligand>
    <ligandPart>
        <name>Fe</name>
        <dbReference type="ChEBI" id="CHEBI:18248"/>
    </ligandPart>
</feature>
<dbReference type="GO" id="GO:0006122">
    <property type="term" value="P:mitochondrial electron transport, ubiquinol to cytochrome c"/>
    <property type="evidence" value="ECO:0007669"/>
    <property type="project" value="TreeGrafter"/>
</dbReference>
<comment type="similarity">
    <text evidence="16 19">Belongs to the cytochrome b family.</text>
</comment>
<feature type="transmembrane region" description="Helical" evidence="19">
    <location>
        <begin position="141"/>
        <end position="159"/>
    </location>
</feature>
<evidence type="ECO:0000256" key="4">
    <source>
        <dbReference type="ARBA" id="ARBA00022448"/>
    </source>
</evidence>
<keyword evidence="9" id="KW-0999">Mitochondrion inner membrane</keyword>
<feature type="transmembrane region" description="Helical" evidence="19">
    <location>
        <begin position="78"/>
        <end position="99"/>
    </location>
</feature>
<dbReference type="PIRSF" id="PIRSF038885">
    <property type="entry name" value="COB"/>
    <property type="match status" value="1"/>
</dbReference>
<feature type="transmembrane region" description="Helical" evidence="19">
    <location>
        <begin position="321"/>
        <end position="341"/>
    </location>
</feature>
<comment type="function">
    <text evidence="1 19">Component of the ubiquinol-cytochrome c reductase complex (complex III or cytochrome b-c1 complex) that is part of the mitochondrial respiratory chain. The b-c1 complex mediates electron transfer from ubiquinol to cytochrome c. Contributes to the generation of a proton gradient across the mitochondrial membrane that is then used for ATP synthesis.</text>
</comment>
<evidence type="ECO:0000256" key="8">
    <source>
        <dbReference type="ARBA" id="ARBA00022723"/>
    </source>
</evidence>
<keyword evidence="7 19" id="KW-0812">Transmembrane</keyword>
<feature type="binding site" description="axial binding residue" evidence="18">
    <location>
        <position position="84"/>
    </location>
    <ligand>
        <name>heme b</name>
        <dbReference type="ChEBI" id="CHEBI:60344"/>
        <label>b562</label>
    </ligand>
    <ligandPart>
        <name>Fe</name>
        <dbReference type="ChEBI" id="CHEBI:18248"/>
    </ligandPart>
</feature>
<feature type="transmembrane region" description="Helical" evidence="19">
    <location>
        <begin position="289"/>
        <end position="309"/>
    </location>
</feature>
<feature type="binding site" evidence="17">
    <location>
        <position position="202"/>
    </location>
    <ligand>
        <name>a ubiquinone</name>
        <dbReference type="ChEBI" id="CHEBI:16389"/>
    </ligand>
</feature>
<dbReference type="Pfam" id="PF00033">
    <property type="entry name" value="Cytochrome_B"/>
    <property type="match status" value="1"/>
</dbReference>
<dbReference type="RefSeq" id="YP_004285942.1">
    <property type="nucleotide sequence ID" value="NC_015200.1"/>
</dbReference>
<organism evidence="22">
    <name type="scientific">Pica pica</name>
    <name type="common">Eurasian magpie</name>
    <dbReference type="NCBI Taxonomy" id="34924"/>
    <lineage>
        <taxon>Eukaryota</taxon>
        <taxon>Metazoa</taxon>
        <taxon>Chordata</taxon>
        <taxon>Craniata</taxon>
        <taxon>Vertebrata</taxon>
        <taxon>Euteleostomi</taxon>
        <taxon>Archelosauria</taxon>
        <taxon>Archosauria</taxon>
        <taxon>Dinosauria</taxon>
        <taxon>Saurischia</taxon>
        <taxon>Theropoda</taxon>
        <taxon>Coelurosauria</taxon>
        <taxon>Aves</taxon>
        <taxon>Neognathae</taxon>
        <taxon>Neoaves</taxon>
        <taxon>Telluraves</taxon>
        <taxon>Australaves</taxon>
        <taxon>Passeriformes</taxon>
        <taxon>Corvoidea</taxon>
        <taxon>Corvidae</taxon>
        <taxon>Pica</taxon>
    </lineage>
</organism>
<evidence type="ECO:0000256" key="9">
    <source>
        <dbReference type="ARBA" id="ARBA00022792"/>
    </source>
</evidence>
<dbReference type="GeneID" id="10251299"/>
<evidence type="ECO:0000313" key="22">
    <source>
        <dbReference type="EMBL" id="ADY15552.1"/>
    </source>
</evidence>
<comment type="cofactor">
    <cofactor evidence="19">
        <name>heme b</name>
        <dbReference type="ChEBI" id="CHEBI:60344"/>
    </cofactor>
    <text evidence="19">Binds 2 heme groups non-covalently.</text>
</comment>
<dbReference type="PANTHER" id="PTHR19271">
    <property type="entry name" value="CYTOCHROME B"/>
    <property type="match status" value="1"/>
</dbReference>
<dbReference type="GO" id="GO:0008121">
    <property type="term" value="F:quinol-cytochrome-c reductase activity"/>
    <property type="evidence" value="ECO:0007669"/>
    <property type="project" value="InterPro"/>
</dbReference>
<dbReference type="GO" id="GO:0046872">
    <property type="term" value="F:metal ion binding"/>
    <property type="evidence" value="ECO:0007669"/>
    <property type="project" value="UniProtKB-UniRule"/>
</dbReference>
<comment type="subcellular location">
    <subcellularLocation>
        <location evidence="2">Mitochondrion inner membrane</location>
        <topology evidence="2">Multi-pass membrane protein</topology>
    </subcellularLocation>
</comment>
<feature type="transmembrane region" description="Helical" evidence="19">
    <location>
        <begin position="347"/>
        <end position="370"/>
    </location>
</feature>
<feature type="binding site" description="axial binding residue" evidence="18">
    <location>
        <position position="98"/>
    </location>
    <ligand>
        <name>heme b</name>
        <dbReference type="ChEBI" id="CHEBI:60344"/>
        <label>b566</label>
    </ligand>
    <ligandPart>
        <name>Fe</name>
        <dbReference type="ChEBI" id="CHEBI:18248"/>
    </ligandPart>
</feature>
<evidence type="ECO:0000256" key="2">
    <source>
        <dbReference type="ARBA" id="ARBA00004448"/>
    </source>
</evidence>
<evidence type="ECO:0000256" key="14">
    <source>
        <dbReference type="ARBA" id="ARBA00023128"/>
    </source>
</evidence>
<protein>
    <recommendedName>
        <fullName evidence="3 19">Cytochrome b</fullName>
    </recommendedName>
</protein>
<feature type="transmembrane region" description="Helical" evidence="19">
    <location>
        <begin position="179"/>
        <end position="201"/>
    </location>
</feature>
<feature type="transmembrane region" description="Helical" evidence="19">
    <location>
        <begin position="114"/>
        <end position="134"/>
    </location>
</feature>
<evidence type="ECO:0000256" key="19">
    <source>
        <dbReference type="RuleBase" id="RU362117"/>
    </source>
</evidence>
<keyword evidence="15 19" id="KW-0472">Membrane</keyword>
<evidence type="ECO:0000256" key="7">
    <source>
        <dbReference type="ARBA" id="ARBA00022692"/>
    </source>
</evidence>
<dbReference type="InterPro" id="IPR048259">
    <property type="entry name" value="Cytochrome_b_N_euk/bac"/>
</dbReference>
<evidence type="ECO:0000256" key="13">
    <source>
        <dbReference type="ARBA" id="ARBA00023075"/>
    </source>
</evidence>
<dbReference type="PROSITE" id="PS51003">
    <property type="entry name" value="CYTB_CTER"/>
    <property type="match status" value="1"/>
</dbReference>
<dbReference type="FunFam" id="1.20.810.10:FF:000002">
    <property type="entry name" value="Cytochrome b"/>
    <property type="match status" value="1"/>
</dbReference>
<gene>
    <name evidence="22" type="primary">CYTB</name>
</gene>
<evidence type="ECO:0000256" key="11">
    <source>
        <dbReference type="ARBA" id="ARBA00022989"/>
    </source>
</evidence>
<evidence type="ECO:0000256" key="18">
    <source>
        <dbReference type="PIRSR" id="PIRSR038885-2"/>
    </source>
</evidence>
<comment type="cofactor">
    <cofactor evidence="18">
        <name>heme</name>
        <dbReference type="ChEBI" id="CHEBI:30413"/>
    </cofactor>
    <text evidence="18">Binds 2 heme groups non-covalently.</text>
</comment>
<dbReference type="InterPro" id="IPR016174">
    <property type="entry name" value="Di-haem_cyt_TM"/>
</dbReference>
<proteinExistence type="inferred from homology"/>
<keyword evidence="11 19" id="KW-1133">Transmembrane helix</keyword>
<dbReference type="CDD" id="cd00284">
    <property type="entry name" value="Cytochrome_b_N"/>
    <property type="match status" value="1"/>
</dbReference>
<keyword evidence="12 18" id="KW-0408">Iron</keyword>
<geneLocation type="mitochondrion" evidence="22"/>
<dbReference type="InterPro" id="IPR048260">
    <property type="entry name" value="Cytochrome_b_C_euk/bac"/>
</dbReference>
<dbReference type="InterPro" id="IPR036150">
    <property type="entry name" value="Cyt_b/b6_C_sf"/>
</dbReference>
<keyword evidence="13" id="KW-0830">Ubiquinone</keyword>